<evidence type="ECO:0000313" key="3">
    <source>
        <dbReference type="Proteomes" id="UP000631114"/>
    </source>
</evidence>
<dbReference type="Gene3D" id="1.20.1280.50">
    <property type="match status" value="1"/>
</dbReference>
<dbReference type="Proteomes" id="UP000631114">
    <property type="component" value="Unassembled WGS sequence"/>
</dbReference>
<protein>
    <recommendedName>
        <fullName evidence="1">F-box domain-containing protein</fullName>
    </recommendedName>
</protein>
<feature type="domain" description="F-box" evidence="1">
    <location>
        <begin position="12"/>
        <end position="59"/>
    </location>
</feature>
<dbReference type="Pfam" id="PF00646">
    <property type="entry name" value="F-box"/>
    <property type="match status" value="1"/>
</dbReference>
<accession>A0A835IL94</accession>
<dbReference type="InterPro" id="IPR036047">
    <property type="entry name" value="F-box-like_dom_sf"/>
</dbReference>
<dbReference type="SUPFAM" id="SSF81383">
    <property type="entry name" value="F-box domain"/>
    <property type="match status" value="1"/>
</dbReference>
<dbReference type="PROSITE" id="PS50181">
    <property type="entry name" value="FBOX"/>
    <property type="match status" value="1"/>
</dbReference>
<dbReference type="NCBIfam" id="TIGR01640">
    <property type="entry name" value="F_box_assoc_1"/>
    <property type="match status" value="1"/>
</dbReference>
<dbReference type="PANTHER" id="PTHR31672">
    <property type="entry name" value="BNACNNG10540D PROTEIN"/>
    <property type="match status" value="1"/>
</dbReference>
<dbReference type="InterPro" id="IPR017451">
    <property type="entry name" value="F-box-assoc_interact_dom"/>
</dbReference>
<dbReference type="InterPro" id="IPR050796">
    <property type="entry name" value="SCF_F-box_component"/>
</dbReference>
<organism evidence="2 3">
    <name type="scientific">Coptis chinensis</name>
    <dbReference type="NCBI Taxonomy" id="261450"/>
    <lineage>
        <taxon>Eukaryota</taxon>
        <taxon>Viridiplantae</taxon>
        <taxon>Streptophyta</taxon>
        <taxon>Embryophyta</taxon>
        <taxon>Tracheophyta</taxon>
        <taxon>Spermatophyta</taxon>
        <taxon>Magnoliopsida</taxon>
        <taxon>Ranunculales</taxon>
        <taxon>Ranunculaceae</taxon>
        <taxon>Coptidoideae</taxon>
        <taxon>Coptis</taxon>
    </lineage>
</organism>
<reference evidence="2 3" key="1">
    <citation type="submission" date="2020-10" db="EMBL/GenBank/DDBJ databases">
        <title>The Coptis chinensis genome and diversification of protoberbering-type alkaloids.</title>
        <authorList>
            <person name="Wang B."/>
            <person name="Shu S."/>
            <person name="Song C."/>
            <person name="Liu Y."/>
        </authorList>
    </citation>
    <scope>NUCLEOTIDE SEQUENCE [LARGE SCALE GENOMIC DNA]</scope>
    <source>
        <strain evidence="2">HL-2020</strain>
        <tissue evidence="2">Leaf</tissue>
    </source>
</reference>
<evidence type="ECO:0000313" key="2">
    <source>
        <dbReference type="EMBL" id="KAF9618332.1"/>
    </source>
</evidence>
<comment type="caution">
    <text evidence="2">The sequence shown here is derived from an EMBL/GenBank/DDBJ whole genome shotgun (WGS) entry which is preliminary data.</text>
</comment>
<evidence type="ECO:0000259" key="1">
    <source>
        <dbReference type="PROSITE" id="PS50181"/>
    </source>
</evidence>
<dbReference type="PANTHER" id="PTHR31672:SF13">
    <property type="entry name" value="F-BOX PROTEIN CPR30-LIKE"/>
    <property type="match status" value="1"/>
</dbReference>
<dbReference type="EMBL" id="JADFTS010000002">
    <property type="protein sequence ID" value="KAF9618332.1"/>
    <property type="molecule type" value="Genomic_DNA"/>
</dbReference>
<dbReference type="Pfam" id="PF08268">
    <property type="entry name" value="FBA_3"/>
    <property type="match status" value="1"/>
</dbReference>
<dbReference type="InterPro" id="IPR013187">
    <property type="entry name" value="F-box-assoc_dom_typ3"/>
</dbReference>
<dbReference type="AlphaFoldDB" id="A0A835IL94"/>
<dbReference type="InterPro" id="IPR001810">
    <property type="entry name" value="F-box_dom"/>
</dbReference>
<name>A0A835IL94_9MAGN</name>
<gene>
    <name evidence="2" type="ORF">IFM89_000967</name>
</gene>
<dbReference type="OrthoDB" id="1086486at2759"/>
<dbReference type="CDD" id="cd22157">
    <property type="entry name" value="F-box_AtFBW1-like"/>
    <property type="match status" value="1"/>
</dbReference>
<dbReference type="SMART" id="SM00256">
    <property type="entry name" value="FBOX"/>
    <property type="match status" value="1"/>
</dbReference>
<proteinExistence type="predicted"/>
<sequence>MSLCSSVHTGTKQRTLEFPRDIIHDIFSRLPFKSVLRLKCACKSWYFLLKDPDFVIMHLNESMKRKDDNFSFMICNFKHFLVDYDTSSAKLLKAFWVGEHTCLYDYKERHSILVFMAFYLWNPSTKEYIELPEAFSKYQSKYFNVVYGFGYESAHDEYKVIRIRYFCDRVGGFIVKCYESEVHLYSLRTNTNKRIQDIPHLIHRFSNGRPHEYGGIFLNGAIQWLGTVSYSLRIVSLGFLLTV</sequence>
<keyword evidence="3" id="KW-1185">Reference proteome</keyword>